<organism evidence="1 2">
    <name type="scientific">Amylocarpus encephaloides</name>
    <dbReference type="NCBI Taxonomy" id="45428"/>
    <lineage>
        <taxon>Eukaryota</taxon>
        <taxon>Fungi</taxon>
        <taxon>Dikarya</taxon>
        <taxon>Ascomycota</taxon>
        <taxon>Pezizomycotina</taxon>
        <taxon>Leotiomycetes</taxon>
        <taxon>Helotiales</taxon>
        <taxon>Helotiales incertae sedis</taxon>
        <taxon>Amylocarpus</taxon>
    </lineage>
</organism>
<dbReference type="OrthoDB" id="3498939at2759"/>
<reference evidence="1" key="1">
    <citation type="journal article" date="2021" name="IMA Fungus">
        <title>Genomic characterization of three marine fungi, including Emericellopsis atlantica sp. nov. with signatures of a generalist lifestyle and marine biomass degradation.</title>
        <authorList>
            <person name="Hagestad O.C."/>
            <person name="Hou L."/>
            <person name="Andersen J.H."/>
            <person name="Hansen E.H."/>
            <person name="Altermark B."/>
            <person name="Li C."/>
            <person name="Kuhnert E."/>
            <person name="Cox R.J."/>
            <person name="Crous P.W."/>
            <person name="Spatafora J.W."/>
            <person name="Lail K."/>
            <person name="Amirebrahimi M."/>
            <person name="Lipzen A."/>
            <person name="Pangilinan J."/>
            <person name="Andreopoulos W."/>
            <person name="Hayes R.D."/>
            <person name="Ng V."/>
            <person name="Grigoriev I.V."/>
            <person name="Jackson S.A."/>
            <person name="Sutton T.D.S."/>
            <person name="Dobson A.D.W."/>
            <person name="Rama T."/>
        </authorList>
    </citation>
    <scope>NUCLEOTIDE SEQUENCE</scope>
    <source>
        <strain evidence="1">TRa018bII</strain>
    </source>
</reference>
<protein>
    <submittedName>
        <fullName evidence="1">Uncharacterized protein</fullName>
    </submittedName>
</protein>
<gene>
    <name evidence="1" type="ORF">BJ875DRAFT_388988</name>
</gene>
<sequence length="125" mass="14631">MLALCKCREVPPRYRLRVDIPPPSIFKEESPELGPLDPIFPLKLTKKKCPFCIGDESKSYEQRIGEFCRPATMMNHVENIHLKGRDPRAKIDCFHPTCKSQGLVLEKLEYFKSYVELVHKIRMRE</sequence>
<keyword evidence="2" id="KW-1185">Reference proteome</keyword>
<evidence type="ECO:0000313" key="2">
    <source>
        <dbReference type="Proteomes" id="UP000824998"/>
    </source>
</evidence>
<name>A0A9P7Y8L3_9HELO</name>
<dbReference type="Proteomes" id="UP000824998">
    <property type="component" value="Unassembled WGS sequence"/>
</dbReference>
<dbReference type="EMBL" id="MU251888">
    <property type="protein sequence ID" value="KAG9228632.1"/>
    <property type="molecule type" value="Genomic_DNA"/>
</dbReference>
<dbReference type="AlphaFoldDB" id="A0A9P7Y8L3"/>
<evidence type="ECO:0000313" key="1">
    <source>
        <dbReference type="EMBL" id="KAG9228632.1"/>
    </source>
</evidence>
<accession>A0A9P7Y8L3</accession>
<proteinExistence type="predicted"/>
<comment type="caution">
    <text evidence="1">The sequence shown here is derived from an EMBL/GenBank/DDBJ whole genome shotgun (WGS) entry which is preliminary data.</text>
</comment>